<dbReference type="GO" id="GO:0005680">
    <property type="term" value="C:anaphase-promoting complex"/>
    <property type="evidence" value="ECO:0007669"/>
    <property type="project" value="TreeGrafter"/>
</dbReference>
<feature type="repeat" description="TPR" evidence="2">
    <location>
        <begin position="169"/>
        <end position="202"/>
    </location>
</feature>
<dbReference type="PROSITE" id="PS50005">
    <property type="entry name" value="TPR"/>
    <property type="match status" value="2"/>
</dbReference>
<keyword evidence="1 2" id="KW-0802">TPR repeat</keyword>
<proteinExistence type="predicted"/>
<dbReference type="SUPFAM" id="SSF48452">
    <property type="entry name" value="TPR-like"/>
    <property type="match status" value="1"/>
</dbReference>
<evidence type="ECO:0000313" key="3">
    <source>
        <dbReference type="EMBL" id="KYO01189.1"/>
    </source>
</evidence>
<comment type="caution">
    <text evidence="3">The sequence shown here is derived from an EMBL/GenBank/DDBJ whole genome shotgun (WGS) entry which is preliminary data.</text>
</comment>
<dbReference type="RefSeq" id="XP_012762121.2">
    <property type="nucleotide sequence ID" value="XM_012906667.2"/>
</dbReference>
<dbReference type="GO" id="GO:0051301">
    <property type="term" value="P:cell division"/>
    <property type="evidence" value="ECO:0007669"/>
    <property type="project" value="TreeGrafter"/>
</dbReference>
<dbReference type="PANTHER" id="PTHR12558">
    <property type="entry name" value="CELL DIVISION CYCLE 16,23,27"/>
    <property type="match status" value="1"/>
</dbReference>
<dbReference type="InterPro" id="IPR011990">
    <property type="entry name" value="TPR-like_helical_dom_sf"/>
</dbReference>
<sequence>MGAFGSKNLEYYNYASMKLLEVENYENDEELYFKEHDIDEIIKKARDIRNFNYKESLDLYFKALKILKKLKDNNNKNKIYKNILEFEIRPQELKNNSIKLNTHCIKHNDYNNKDQLDSNSTLSDEKNICINKQIASLYNEIGDLCCIHDFIDKSLYYYDKACSYNPSKIEYIYKKGVLYQQMNNTEKAIKTFKLILSNDENHIPTLFSLGNLYRYIDNNIALSYFEAILKKEPDNTEVLSLIASCYDNLGKINEAISYQNKAVHIDPDNFNHKKFAQRLIEMTSQN</sequence>
<gene>
    <name evidence="3" type="ORF">PRSY57_0629400</name>
</gene>
<dbReference type="EMBL" id="LVLA01000007">
    <property type="protein sequence ID" value="KYO01189.1"/>
    <property type="molecule type" value="Genomic_DNA"/>
</dbReference>
<feature type="repeat" description="TPR" evidence="2">
    <location>
        <begin position="236"/>
        <end position="269"/>
    </location>
</feature>
<dbReference type="VEuPathDB" id="PlasmoDB:PRG01_0601100"/>
<dbReference type="Pfam" id="PF14559">
    <property type="entry name" value="TPR_19"/>
    <property type="match status" value="1"/>
</dbReference>
<dbReference type="GO" id="GO:0016567">
    <property type="term" value="P:protein ubiquitination"/>
    <property type="evidence" value="ECO:0007669"/>
    <property type="project" value="TreeGrafter"/>
</dbReference>
<dbReference type="GO" id="GO:0045842">
    <property type="term" value="P:positive regulation of mitotic metaphase/anaphase transition"/>
    <property type="evidence" value="ECO:0007669"/>
    <property type="project" value="TreeGrafter"/>
</dbReference>
<dbReference type="Proteomes" id="UP000076359">
    <property type="component" value="Chromosome 6"/>
</dbReference>
<dbReference type="GeneID" id="24530249"/>
<evidence type="ECO:0000256" key="1">
    <source>
        <dbReference type="ARBA" id="ARBA00022803"/>
    </source>
</evidence>
<dbReference type="InterPro" id="IPR019734">
    <property type="entry name" value="TPR_rpt"/>
</dbReference>
<dbReference type="Pfam" id="PF13181">
    <property type="entry name" value="TPR_8"/>
    <property type="match status" value="1"/>
</dbReference>
<dbReference type="AlphaFoldDB" id="A0A151LQ17"/>
<dbReference type="PANTHER" id="PTHR12558:SF45">
    <property type="entry name" value="CHROMOSOME UNDETERMINED SCAFFOLD_12, WHOLE GENOME SHOTGUN SEQUENCE"/>
    <property type="match status" value="1"/>
</dbReference>
<evidence type="ECO:0000256" key="2">
    <source>
        <dbReference type="PROSITE-ProRule" id="PRU00339"/>
    </source>
</evidence>
<protein>
    <submittedName>
        <fullName evidence="3">Tetratricopeptide repeat protein, putative</fullName>
    </submittedName>
</protein>
<dbReference type="KEGG" id="prei:PRSY57_0629400"/>
<dbReference type="SMART" id="SM00028">
    <property type="entry name" value="TPR"/>
    <property type="match status" value="4"/>
</dbReference>
<evidence type="ECO:0000313" key="4">
    <source>
        <dbReference type="Proteomes" id="UP000076359"/>
    </source>
</evidence>
<accession>A0A151LQ17</accession>
<dbReference type="VEuPathDB" id="PlasmoDB:PRCDC_0629400"/>
<organism evidence="3 4">
    <name type="scientific">Plasmodium reichenowi</name>
    <dbReference type="NCBI Taxonomy" id="5854"/>
    <lineage>
        <taxon>Eukaryota</taxon>
        <taxon>Sar</taxon>
        <taxon>Alveolata</taxon>
        <taxon>Apicomplexa</taxon>
        <taxon>Aconoidasida</taxon>
        <taxon>Haemosporida</taxon>
        <taxon>Plasmodiidae</taxon>
        <taxon>Plasmodium</taxon>
        <taxon>Plasmodium (Laverania)</taxon>
    </lineage>
</organism>
<dbReference type="Gene3D" id="1.25.40.10">
    <property type="entry name" value="Tetratricopeptide repeat domain"/>
    <property type="match status" value="2"/>
</dbReference>
<dbReference type="GO" id="GO:0031145">
    <property type="term" value="P:anaphase-promoting complex-dependent catabolic process"/>
    <property type="evidence" value="ECO:0007669"/>
    <property type="project" value="TreeGrafter"/>
</dbReference>
<name>A0A151LQ17_PLARE</name>
<reference evidence="3 4" key="1">
    <citation type="journal article" date="2016" name="Nat. Commun.">
        <title>Genomes of cryptic chimpanzee Plasmodium species reveal key evolutionary events leading to human malaria.</title>
        <authorList>
            <person name="Sundararaman S.A."/>
            <person name="Plenderleith L.J."/>
            <person name="Liu W."/>
            <person name="Loy D.E."/>
            <person name="Learn G.H."/>
            <person name="Li Y."/>
            <person name="Shaw K.S."/>
            <person name="Ayouba A."/>
            <person name="Peeters M."/>
            <person name="Speede S."/>
            <person name="Shaw G.M."/>
            <person name="Bushman F.D."/>
            <person name="Brisson D."/>
            <person name="Rayner J.C."/>
            <person name="Sharp P.M."/>
            <person name="Hahn B.H."/>
        </authorList>
    </citation>
    <scope>NUCLEOTIDE SEQUENCE [LARGE SCALE GENOMIC DNA]</scope>
    <source>
        <strain evidence="3 4">SY57</strain>
    </source>
</reference>